<name>A0A8W8NSU6_MAGGI</name>
<dbReference type="InterPro" id="IPR008906">
    <property type="entry name" value="HATC_C_dom"/>
</dbReference>
<evidence type="ECO:0000313" key="3">
    <source>
        <dbReference type="EnsemblMetazoa" id="G9267.1:cds"/>
    </source>
</evidence>
<sequence>MGKRKLVASDPCQSKIQKLSMFGFSSNSGSEHSTPPAQASNSVKIVKPSTPKRKFNISWKFNRNWLRYDSKLGLMFCDLCISANVQNVFTEGCSIMKKENVDKHEKGTGDSSHSSALCKSKSADNMEVVRQNALSKSKSAIICTDVCQVAFRARELFPIVAAAAGLLITAPVSTADCERGFSRQNLIKTDVRSCLKPTTLENLMRLSINSGKEEVDYEETFRKWSSLKARRIFHVNFNQ</sequence>
<organism evidence="3 4">
    <name type="scientific">Magallana gigas</name>
    <name type="common">Pacific oyster</name>
    <name type="synonym">Crassostrea gigas</name>
    <dbReference type="NCBI Taxonomy" id="29159"/>
    <lineage>
        <taxon>Eukaryota</taxon>
        <taxon>Metazoa</taxon>
        <taxon>Spiralia</taxon>
        <taxon>Lophotrochozoa</taxon>
        <taxon>Mollusca</taxon>
        <taxon>Bivalvia</taxon>
        <taxon>Autobranchia</taxon>
        <taxon>Pteriomorphia</taxon>
        <taxon>Ostreida</taxon>
        <taxon>Ostreoidea</taxon>
        <taxon>Ostreidae</taxon>
        <taxon>Magallana</taxon>
    </lineage>
</organism>
<dbReference type="AlphaFoldDB" id="A0A8W8NSU6"/>
<proteinExistence type="predicted"/>
<dbReference type="Pfam" id="PF25431">
    <property type="entry name" value="zf-C17orf113"/>
    <property type="match status" value="1"/>
</dbReference>
<keyword evidence="4" id="KW-1185">Reference proteome</keyword>
<feature type="domain" description="C17orf113 probable zinc finger" evidence="2">
    <location>
        <begin position="64"/>
        <end position="121"/>
    </location>
</feature>
<dbReference type="InterPro" id="IPR057456">
    <property type="entry name" value="Znf_C17orf113"/>
</dbReference>
<dbReference type="InterPro" id="IPR012337">
    <property type="entry name" value="RNaseH-like_sf"/>
</dbReference>
<dbReference type="EnsemblMetazoa" id="G9267.1">
    <property type="protein sequence ID" value="G9267.1:cds"/>
    <property type="gene ID" value="G9267"/>
</dbReference>
<evidence type="ECO:0000259" key="2">
    <source>
        <dbReference type="Pfam" id="PF25431"/>
    </source>
</evidence>
<dbReference type="SUPFAM" id="SSF53098">
    <property type="entry name" value="Ribonuclease H-like"/>
    <property type="match status" value="1"/>
</dbReference>
<dbReference type="PANTHER" id="PTHR46880">
    <property type="entry name" value="RAS-ASSOCIATING DOMAIN-CONTAINING PROTEIN"/>
    <property type="match status" value="1"/>
</dbReference>
<evidence type="ECO:0000313" key="4">
    <source>
        <dbReference type="Proteomes" id="UP000005408"/>
    </source>
</evidence>
<dbReference type="PANTHER" id="PTHR46880:SF5">
    <property type="entry name" value="DUF4371 DOMAIN-CONTAINING PROTEIN"/>
    <property type="match status" value="1"/>
</dbReference>
<evidence type="ECO:0008006" key="5">
    <source>
        <dbReference type="Google" id="ProtNLM"/>
    </source>
</evidence>
<dbReference type="GO" id="GO:0046983">
    <property type="term" value="F:protein dimerization activity"/>
    <property type="evidence" value="ECO:0007669"/>
    <property type="project" value="InterPro"/>
</dbReference>
<dbReference type="Proteomes" id="UP000005408">
    <property type="component" value="Unassembled WGS sequence"/>
</dbReference>
<accession>A0A8W8NSU6</accession>
<dbReference type="Pfam" id="PF05699">
    <property type="entry name" value="Dimer_Tnp_hAT"/>
    <property type="match status" value="1"/>
</dbReference>
<feature type="domain" description="HAT C-terminal dimerisation" evidence="1">
    <location>
        <begin position="152"/>
        <end position="204"/>
    </location>
</feature>
<reference evidence="3" key="1">
    <citation type="submission" date="2022-08" db="UniProtKB">
        <authorList>
            <consortium name="EnsemblMetazoa"/>
        </authorList>
    </citation>
    <scope>IDENTIFICATION</scope>
    <source>
        <strain evidence="3">05x7-T-G4-1.051#20</strain>
    </source>
</reference>
<protein>
    <recommendedName>
        <fullName evidence="5">HAT C-terminal dimerisation domain-containing protein</fullName>
    </recommendedName>
</protein>
<evidence type="ECO:0000259" key="1">
    <source>
        <dbReference type="Pfam" id="PF05699"/>
    </source>
</evidence>